<evidence type="ECO:0000256" key="18">
    <source>
        <dbReference type="ARBA" id="ARBA00031026"/>
    </source>
</evidence>
<dbReference type="InterPro" id="IPR036318">
    <property type="entry name" value="FAD-bd_PCMH-like_sf"/>
</dbReference>
<dbReference type="EC" id="1.3.1.98" evidence="6 20"/>
<proteinExistence type="inferred from homology"/>
<dbReference type="NCBIfam" id="NF010478">
    <property type="entry name" value="PRK13903.1"/>
    <property type="match status" value="1"/>
</dbReference>
<dbReference type="InterPro" id="IPR003170">
    <property type="entry name" value="MurB"/>
</dbReference>
<dbReference type="PANTHER" id="PTHR21071:SF4">
    <property type="entry name" value="UDP-N-ACETYLENOLPYRUVOYLGLUCOSAMINE REDUCTASE"/>
    <property type="match status" value="1"/>
</dbReference>
<dbReference type="GO" id="GO:0071555">
    <property type="term" value="P:cell wall organization"/>
    <property type="evidence" value="ECO:0007669"/>
    <property type="project" value="UniProtKB-KW"/>
</dbReference>
<dbReference type="SUPFAM" id="SSF56176">
    <property type="entry name" value="FAD-binding/transporter-associated domain-like"/>
    <property type="match status" value="1"/>
</dbReference>
<keyword evidence="17 20" id="KW-0961">Cell wall biogenesis/degradation</keyword>
<dbReference type="PANTHER" id="PTHR21071">
    <property type="entry name" value="UDP-N-ACETYLENOLPYRUVOYLGLUCOSAMINE REDUCTASE"/>
    <property type="match status" value="1"/>
</dbReference>
<evidence type="ECO:0000313" key="23">
    <source>
        <dbReference type="Proteomes" id="UP000501168"/>
    </source>
</evidence>
<dbReference type="AlphaFoldDB" id="A0A6G9ICJ6"/>
<keyword evidence="11 20" id="KW-0274">FAD</keyword>
<keyword evidence="23" id="KW-1185">Reference proteome</keyword>
<name>A0A6G9ICJ6_9GAMM</name>
<evidence type="ECO:0000256" key="12">
    <source>
        <dbReference type="ARBA" id="ARBA00022857"/>
    </source>
</evidence>
<dbReference type="UniPathway" id="UPA00219"/>
<evidence type="ECO:0000256" key="3">
    <source>
        <dbReference type="ARBA" id="ARBA00004496"/>
    </source>
</evidence>
<evidence type="ECO:0000256" key="7">
    <source>
        <dbReference type="ARBA" id="ARBA00015188"/>
    </source>
</evidence>
<dbReference type="FunCoup" id="A0A6G9ICJ6">
    <property type="interactions" value="470"/>
</dbReference>
<comment type="cofactor">
    <cofactor evidence="1 20">
        <name>FAD</name>
        <dbReference type="ChEBI" id="CHEBI:57692"/>
    </cofactor>
</comment>
<dbReference type="InParanoid" id="A0A6G9ICJ6"/>
<dbReference type="InterPro" id="IPR011601">
    <property type="entry name" value="MurB_C"/>
</dbReference>
<keyword evidence="16 20" id="KW-0131">Cell cycle</keyword>
<dbReference type="Proteomes" id="UP000501168">
    <property type="component" value="Chromosome"/>
</dbReference>
<dbReference type="Gene3D" id="3.30.465.10">
    <property type="match status" value="1"/>
</dbReference>
<comment type="function">
    <text evidence="2 20">Cell wall formation.</text>
</comment>
<keyword evidence="8 20" id="KW-0963">Cytoplasm</keyword>
<comment type="subcellular location">
    <subcellularLocation>
        <location evidence="3 20">Cytoplasm</location>
    </subcellularLocation>
</comment>
<evidence type="ECO:0000256" key="11">
    <source>
        <dbReference type="ARBA" id="ARBA00022827"/>
    </source>
</evidence>
<dbReference type="PROSITE" id="PS51387">
    <property type="entry name" value="FAD_PCMH"/>
    <property type="match status" value="1"/>
</dbReference>
<dbReference type="NCBIfam" id="NF000755">
    <property type="entry name" value="PRK00046.1"/>
    <property type="match status" value="1"/>
</dbReference>
<dbReference type="Gene3D" id="3.90.78.10">
    <property type="entry name" value="UDP-N-acetylenolpyruvoylglucosamine reductase, C-terminal domain"/>
    <property type="match status" value="1"/>
</dbReference>
<dbReference type="HAMAP" id="MF_00037">
    <property type="entry name" value="MurB"/>
    <property type="match status" value="1"/>
</dbReference>
<dbReference type="GO" id="GO:0071949">
    <property type="term" value="F:FAD binding"/>
    <property type="evidence" value="ECO:0007669"/>
    <property type="project" value="InterPro"/>
</dbReference>
<dbReference type="GO" id="GO:0005829">
    <property type="term" value="C:cytosol"/>
    <property type="evidence" value="ECO:0007669"/>
    <property type="project" value="TreeGrafter"/>
</dbReference>
<dbReference type="Pfam" id="PF01565">
    <property type="entry name" value="FAD_binding_4"/>
    <property type="match status" value="1"/>
</dbReference>
<dbReference type="GO" id="GO:0008762">
    <property type="term" value="F:UDP-N-acetylmuramate dehydrogenase activity"/>
    <property type="evidence" value="ECO:0007669"/>
    <property type="project" value="UniProtKB-UniRule"/>
</dbReference>
<evidence type="ECO:0000256" key="16">
    <source>
        <dbReference type="ARBA" id="ARBA00023306"/>
    </source>
</evidence>
<dbReference type="InterPro" id="IPR016166">
    <property type="entry name" value="FAD-bd_PCMH"/>
</dbReference>
<dbReference type="GO" id="GO:0009252">
    <property type="term" value="P:peptidoglycan biosynthetic process"/>
    <property type="evidence" value="ECO:0007669"/>
    <property type="project" value="UniProtKB-UniRule"/>
</dbReference>
<dbReference type="RefSeq" id="WP_166916454.1">
    <property type="nucleotide sequence ID" value="NZ_CP050253.1"/>
</dbReference>
<evidence type="ECO:0000259" key="21">
    <source>
        <dbReference type="PROSITE" id="PS51387"/>
    </source>
</evidence>
<keyword evidence="12 20" id="KW-0521">NADP</keyword>
<evidence type="ECO:0000313" key="22">
    <source>
        <dbReference type="EMBL" id="QIQ21539.1"/>
    </source>
</evidence>
<keyword evidence="10 20" id="KW-0285">Flavoprotein</keyword>
<dbReference type="InterPro" id="IPR006094">
    <property type="entry name" value="Oxid_FAD_bind_N"/>
</dbReference>
<feature type="active site" description="Proton donor" evidence="20">
    <location>
        <position position="225"/>
    </location>
</feature>
<dbReference type="InterPro" id="IPR016167">
    <property type="entry name" value="FAD-bd_PCMH_sub1"/>
</dbReference>
<evidence type="ECO:0000256" key="15">
    <source>
        <dbReference type="ARBA" id="ARBA00023002"/>
    </source>
</evidence>
<organism evidence="22 23">
    <name type="scientific">Zophobihabitans entericus</name>
    <dbReference type="NCBI Taxonomy" id="1635327"/>
    <lineage>
        <taxon>Bacteria</taxon>
        <taxon>Pseudomonadati</taxon>
        <taxon>Pseudomonadota</taxon>
        <taxon>Gammaproteobacteria</taxon>
        <taxon>Orbales</taxon>
        <taxon>Orbaceae</taxon>
        <taxon>Zophobihabitans</taxon>
    </lineage>
</organism>
<sequence>MSQLIPNTFGLSVTAKQVVTANTSDELLQVWQNATAQKLPVLILGEGSNTLFTENFSGVVIVNRIKGMTITESEQAWLLRVGAGENWHKLVEMTVNSGMSGLENLALIPGCVGSAPIQNIGAYGVEFKKFADYVELLELATGKIITITDGQYGYRESIFKHQYLSGYAVIYVGVCLPKNWQPVLAYGELQKMDPATVTAKMIFDTVCEVRNAKLPDPKKLGNGGSFFKNPVVEQALATKIQMQYPQMPAYPQADGSVKLAAGWLIDQCGLKGFQLGGAAVHEKQALVLVNKSQAISDDIVSLARHVRNQVLQKFGVSLEPEIRFMGRDGELNSLEVLMND</sequence>
<feature type="domain" description="FAD-binding PCMH-type" evidence="21">
    <location>
        <begin position="11"/>
        <end position="179"/>
    </location>
</feature>
<evidence type="ECO:0000256" key="6">
    <source>
        <dbReference type="ARBA" id="ARBA00012518"/>
    </source>
</evidence>
<dbReference type="GO" id="GO:0008360">
    <property type="term" value="P:regulation of cell shape"/>
    <property type="evidence" value="ECO:0007669"/>
    <property type="project" value="UniProtKB-KW"/>
</dbReference>
<evidence type="ECO:0000256" key="14">
    <source>
        <dbReference type="ARBA" id="ARBA00022984"/>
    </source>
</evidence>
<evidence type="ECO:0000256" key="9">
    <source>
        <dbReference type="ARBA" id="ARBA00022618"/>
    </source>
</evidence>
<keyword evidence="15 20" id="KW-0560">Oxidoreductase</keyword>
<dbReference type="Pfam" id="PF02873">
    <property type="entry name" value="MurB_C"/>
    <property type="match status" value="1"/>
</dbReference>
<dbReference type="EMBL" id="CP050253">
    <property type="protein sequence ID" value="QIQ21539.1"/>
    <property type="molecule type" value="Genomic_DNA"/>
</dbReference>
<comment type="similarity">
    <text evidence="5 20">Belongs to the MurB family.</text>
</comment>
<gene>
    <name evidence="20 22" type="primary">murB</name>
    <name evidence="22" type="ORF">IPMB12_07485</name>
</gene>
<feature type="active site" evidence="20">
    <location>
        <position position="321"/>
    </location>
</feature>
<keyword evidence="13 20" id="KW-0133">Cell shape</keyword>
<evidence type="ECO:0000256" key="17">
    <source>
        <dbReference type="ARBA" id="ARBA00023316"/>
    </source>
</evidence>
<dbReference type="InterPro" id="IPR016169">
    <property type="entry name" value="FAD-bd_PCMH_sub2"/>
</dbReference>
<dbReference type="InterPro" id="IPR036635">
    <property type="entry name" value="MurB_C_sf"/>
</dbReference>
<keyword evidence="14 20" id="KW-0573">Peptidoglycan synthesis</keyword>
<feature type="active site" evidence="20">
    <location>
        <position position="155"/>
    </location>
</feature>
<reference evidence="22 23" key="1">
    <citation type="submission" date="2020-03" db="EMBL/GenBank/DDBJ databases">
        <title>Complete genome sequence of Orbus sp. IPMB12 (BCRC 80908).</title>
        <authorList>
            <person name="Lo W.-S."/>
            <person name="Chang T.-H."/>
            <person name="Kuo C.-H."/>
        </authorList>
    </citation>
    <scope>NUCLEOTIDE SEQUENCE [LARGE SCALE GENOMIC DNA]</scope>
    <source>
        <strain evidence="22 23">IPMB12</strain>
    </source>
</reference>
<evidence type="ECO:0000256" key="8">
    <source>
        <dbReference type="ARBA" id="ARBA00022490"/>
    </source>
</evidence>
<evidence type="ECO:0000256" key="5">
    <source>
        <dbReference type="ARBA" id="ARBA00010485"/>
    </source>
</evidence>
<evidence type="ECO:0000256" key="13">
    <source>
        <dbReference type="ARBA" id="ARBA00022960"/>
    </source>
</evidence>
<dbReference type="NCBIfam" id="TIGR00179">
    <property type="entry name" value="murB"/>
    <property type="match status" value="1"/>
</dbReference>
<keyword evidence="9 20" id="KW-0132">Cell division</keyword>
<evidence type="ECO:0000256" key="4">
    <source>
        <dbReference type="ARBA" id="ARBA00004752"/>
    </source>
</evidence>
<evidence type="ECO:0000256" key="2">
    <source>
        <dbReference type="ARBA" id="ARBA00003921"/>
    </source>
</evidence>
<comment type="pathway">
    <text evidence="4 20">Cell wall biogenesis; peptidoglycan biosynthesis.</text>
</comment>
<protein>
    <recommendedName>
        <fullName evidence="7 20">UDP-N-acetylenolpyruvoylglucosamine reductase</fullName>
        <ecNumber evidence="6 20">1.3.1.98</ecNumber>
    </recommendedName>
    <alternativeName>
        <fullName evidence="18 20">UDP-N-acetylmuramate dehydrogenase</fullName>
    </alternativeName>
</protein>
<dbReference type="SUPFAM" id="SSF56194">
    <property type="entry name" value="Uridine diphospho-N-Acetylenolpyruvylglucosamine reductase, MurB, C-terminal domain"/>
    <property type="match status" value="1"/>
</dbReference>
<comment type="catalytic activity">
    <reaction evidence="19 20">
        <text>UDP-N-acetyl-alpha-D-muramate + NADP(+) = UDP-N-acetyl-3-O-(1-carboxyvinyl)-alpha-D-glucosamine + NADPH + H(+)</text>
        <dbReference type="Rhea" id="RHEA:12248"/>
        <dbReference type="ChEBI" id="CHEBI:15378"/>
        <dbReference type="ChEBI" id="CHEBI:57783"/>
        <dbReference type="ChEBI" id="CHEBI:58349"/>
        <dbReference type="ChEBI" id="CHEBI:68483"/>
        <dbReference type="ChEBI" id="CHEBI:70757"/>
        <dbReference type="EC" id="1.3.1.98"/>
    </reaction>
</comment>
<evidence type="ECO:0000256" key="20">
    <source>
        <dbReference type="HAMAP-Rule" id="MF_00037"/>
    </source>
</evidence>
<dbReference type="KEGG" id="orb:IPMB12_07485"/>
<evidence type="ECO:0000256" key="1">
    <source>
        <dbReference type="ARBA" id="ARBA00001974"/>
    </source>
</evidence>
<dbReference type="Gene3D" id="3.30.43.10">
    <property type="entry name" value="Uridine Diphospho-n-acetylenolpyruvylglucosamine Reductase, domain 2"/>
    <property type="match status" value="1"/>
</dbReference>
<dbReference type="GO" id="GO:0051301">
    <property type="term" value="P:cell division"/>
    <property type="evidence" value="ECO:0007669"/>
    <property type="project" value="UniProtKB-KW"/>
</dbReference>
<evidence type="ECO:0000256" key="10">
    <source>
        <dbReference type="ARBA" id="ARBA00022630"/>
    </source>
</evidence>
<accession>A0A6G9ICJ6</accession>
<evidence type="ECO:0000256" key="19">
    <source>
        <dbReference type="ARBA" id="ARBA00048914"/>
    </source>
</evidence>